<evidence type="ECO:0000313" key="8">
    <source>
        <dbReference type="Proteomes" id="UP001177140"/>
    </source>
</evidence>
<comment type="caution">
    <text evidence="7">The sequence shown here is derived from an EMBL/GenBank/DDBJ whole genome shotgun (WGS) entry which is preliminary data.</text>
</comment>
<feature type="domain" description="Expansin-like EG45" evidence="5">
    <location>
        <begin position="63"/>
        <end position="164"/>
    </location>
</feature>
<dbReference type="PROSITE" id="PS50843">
    <property type="entry name" value="EXPANSIN_CBD"/>
    <property type="match status" value="1"/>
</dbReference>
<dbReference type="Gene3D" id="2.60.40.760">
    <property type="entry name" value="Expansin, cellulose-binding-like domain"/>
    <property type="match status" value="1"/>
</dbReference>
<sequence length="263" mass="28356">MAPLKMFHQTYSNFFTFLLFLVRYCSCFNPKLLNASLIATESAGFSSAGATWYGDPNGFGSDGGACGYAKDVKEPLFSSRISAGGASLFNDGQGCDPRCSGKPVTVVITDSCPGKGTCAAEATHFDLSGTAFGAMANPGQEQQLRDVGTLQIQYQRVKCNFPSKIVFKVDAGSNPNYFATLVEYQNTDSDIVSVDLQAAGSSNWQPMQRRKGTAVWVLNSQATPLKTPFSLRLRSGNGKMIVAQNVIPDGYQPNNPYESKVNF</sequence>
<dbReference type="CDD" id="cd22275">
    <property type="entry name" value="DPBB_EXPB_N"/>
    <property type="match status" value="1"/>
</dbReference>
<evidence type="ECO:0000313" key="7">
    <source>
        <dbReference type="EMBL" id="MCL7022023.1"/>
    </source>
</evidence>
<dbReference type="EMBL" id="JAJJMA010007336">
    <property type="protein sequence ID" value="MCL7022023.1"/>
    <property type="molecule type" value="Genomic_DNA"/>
</dbReference>
<gene>
    <name evidence="7" type="ORF">MKW94_024989</name>
</gene>
<dbReference type="Pfam" id="PF03330">
    <property type="entry name" value="DPBB_1"/>
    <property type="match status" value="1"/>
</dbReference>
<keyword evidence="2" id="KW-0964">Secreted</keyword>
<organism evidence="7 8">
    <name type="scientific">Papaver nudicaule</name>
    <name type="common">Iceland poppy</name>
    <dbReference type="NCBI Taxonomy" id="74823"/>
    <lineage>
        <taxon>Eukaryota</taxon>
        <taxon>Viridiplantae</taxon>
        <taxon>Streptophyta</taxon>
        <taxon>Embryophyta</taxon>
        <taxon>Tracheophyta</taxon>
        <taxon>Spermatophyta</taxon>
        <taxon>Magnoliopsida</taxon>
        <taxon>Ranunculales</taxon>
        <taxon>Papaveraceae</taxon>
        <taxon>Papaveroideae</taxon>
        <taxon>Papaver</taxon>
    </lineage>
</organism>
<evidence type="ECO:0000259" key="5">
    <source>
        <dbReference type="PROSITE" id="PS50842"/>
    </source>
</evidence>
<feature type="signal peptide" evidence="4">
    <location>
        <begin position="1"/>
        <end position="27"/>
    </location>
</feature>
<dbReference type="Proteomes" id="UP001177140">
    <property type="component" value="Unassembled WGS sequence"/>
</dbReference>
<dbReference type="InterPro" id="IPR036749">
    <property type="entry name" value="Expansin_CBD_sf"/>
</dbReference>
<dbReference type="PROSITE" id="PS50842">
    <property type="entry name" value="EXPANSIN_EG45"/>
    <property type="match status" value="1"/>
</dbReference>
<keyword evidence="4" id="KW-0732">Signal</keyword>
<evidence type="ECO:0000256" key="3">
    <source>
        <dbReference type="RuleBase" id="RU003460"/>
    </source>
</evidence>
<dbReference type="SUPFAM" id="SSF49590">
    <property type="entry name" value="PHL pollen allergen"/>
    <property type="match status" value="1"/>
</dbReference>
<dbReference type="Pfam" id="PF01357">
    <property type="entry name" value="Expansin_C"/>
    <property type="match status" value="1"/>
</dbReference>
<dbReference type="SUPFAM" id="SSF50685">
    <property type="entry name" value="Barwin-like endoglucanases"/>
    <property type="match status" value="1"/>
</dbReference>
<keyword evidence="8" id="KW-1185">Reference proteome</keyword>
<dbReference type="PANTHER" id="PTHR31692:SF56">
    <property type="entry name" value="EXPANSIN-B2-RELATED"/>
    <property type="match status" value="1"/>
</dbReference>
<evidence type="ECO:0000259" key="6">
    <source>
        <dbReference type="PROSITE" id="PS50843"/>
    </source>
</evidence>
<dbReference type="Gene3D" id="2.40.40.10">
    <property type="entry name" value="RlpA-like domain"/>
    <property type="match status" value="1"/>
</dbReference>
<dbReference type="PANTHER" id="PTHR31692">
    <property type="entry name" value="EXPANSIN-B3"/>
    <property type="match status" value="1"/>
</dbReference>
<comment type="similarity">
    <text evidence="3">Belongs to the expansin family.</text>
</comment>
<dbReference type="PRINTS" id="PR01225">
    <property type="entry name" value="EXPANSNFAMLY"/>
</dbReference>
<feature type="domain" description="Expansin-like CBD" evidence="6">
    <location>
        <begin position="176"/>
        <end position="259"/>
    </location>
</feature>
<dbReference type="InterPro" id="IPR036908">
    <property type="entry name" value="RlpA-like_sf"/>
</dbReference>
<protein>
    <submittedName>
        <fullName evidence="7">Uncharacterized protein</fullName>
    </submittedName>
</protein>
<evidence type="ECO:0000256" key="4">
    <source>
        <dbReference type="SAM" id="SignalP"/>
    </source>
</evidence>
<reference evidence="7" key="1">
    <citation type="submission" date="2022-03" db="EMBL/GenBank/DDBJ databases">
        <title>A functionally conserved STORR gene fusion in Papaver species that diverged 16.8 million years ago.</title>
        <authorList>
            <person name="Catania T."/>
        </authorList>
    </citation>
    <scope>NUCLEOTIDE SEQUENCE</scope>
    <source>
        <strain evidence="7">S-191538</strain>
    </source>
</reference>
<feature type="chain" id="PRO_5041235168" evidence="4">
    <location>
        <begin position="28"/>
        <end position="263"/>
    </location>
</feature>
<comment type="subcellular location">
    <subcellularLocation>
        <location evidence="1">Secreted</location>
    </subcellularLocation>
</comment>
<dbReference type="InterPro" id="IPR007118">
    <property type="entry name" value="Expan_Lol_pI"/>
</dbReference>
<dbReference type="InterPro" id="IPR009009">
    <property type="entry name" value="RlpA-like_DPBB"/>
</dbReference>
<evidence type="ECO:0000256" key="2">
    <source>
        <dbReference type="ARBA" id="ARBA00022525"/>
    </source>
</evidence>
<proteinExistence type="inferred from homology"/>
<dbReference type="GO" id="GO:0005576">
    <property type="term" value="C:extracellular region"/>
    <property type="evidence" value="ECO:0007669"/>
    <property type="project" value="UniProtKB-SubCell"/>
</dbReference>
<dbReference type="PRINTS" id="PR00829">
    <property type="entry name" value="LOLP1ALLERGN"/>
</dbReference>
<dbReference type="AlphaFoldDB" id="A0AA41V1Z7"/>
<dbReference type="InterPro" id="IPR007112">
    <property type="entry name" value="Expansin/allergen_DPBB_dom"/>
</dbReference>
<dbReference type="InterPro" id="IPR005795">
    <property type="entry name" value="LolPI"/>
</dbReference>
<accession>A0AA41V1Z7</accession>
<name>A0AA41V1Z7_PAPNU</name>
<evidence type="ECO:0000256" key="1">
    <source>
        <dbReference type="ARBA" id="ARBA00004613"/>
    </source>
</evidence>
<dbReference type="InterPro" id="IPR007117">
    <property type="entry name" value="Expansin_CBD"/>
</dbReference>